<dbReference type="GO" id="GO:0005737">
    <property type="term" value="C:cytoplasm"/>
    <property type="evidence" value="ECO:0007669"/>
    <property type="project" value="TreeGrafter"/>
</dbReference>
<keyword evidence="2" id="KW-1185">Reference proteome</keyword>
<dbReference type="InterPro" id="IPR013877">
    <property type="entry name" value="YAP-bd/ALF4/Glomulin"/>
</dbReference>
<dbReference type="OrthoDB" id="619536at2759"/>
<dbReference type="InterPro" id="IPR019516">
    <property type="entry name" value="Glomulin/ALF4"/>
</dbReference>
<evidence type="ECO:0000313" key="2">
    <source>
        <dbReference type="Proteomes" id="UP001059041"/>
    </source>
</evidence>
<accession>A0A9W7WTB9</accession>
<gene>
    <name evidence="1" type="ORF">IRJ41_014139</name>
</gene>
<dbReference type="AlphaFoldDB" id="A0A9W7WTB9"/>
<reference evidence="1" key="1">
    <citation type="submission" date="2021-02" db="EMBL/GenBank/DDBJ databases">
        <title>Comparative genomics reveals that relaxation of natural selection precedes convergent phenotypic evolution of cavefish.</title>
        <authorList>
            <person name="Peng Z."/>
        </authorList>
    </citation>
    <scope>NUCLEOTIDE SEQUENCE</scope>
    <source>
        <tissue evidence="1">Muscle</tissue>
    </source>
</reference>
<dbReference type="EMBL" id="JAFHDT010000007">
    <property type="protein sequence ID" value="KAI7808012.1"/>
    <property type="molecule type" value="Genomic_DNA"/>
</dbReference>
<dbReference type="Proteomes" id="UP001059041">
    <property type="component" value="Linkage Group LG7"/>
</dbReference>
<dbReference type="GO" id="GO:0055105">
    <property type="term" value="F:ubiquitin-protein transferase inhibitor activity"/>
    <property type="evidence" value="ECO:0007669"/>
    <property type="project" value="TreeGrafter"/>
</dbReference>
<evidence type="ECO:0000313" key="1">
    <source>
        <dbReference type="EMBL" id="KAI7808012.1"/>
    </source>
</evidence>
<dbReference type="PANTHER" id="PTHR15430">
    <property type="entry name" value="GLOMULIN"/>
    <property type="match status" value="1"/>
</dbReference>
<dbReference type="Pfam" id="PF08568">
    <property type="entry name" value="Kinetochor_Ybp2"/>
    <property type="match status" value="1"/>
</dbReference>
<name>A0A9W7WTB9_TRIRA</name>
<comment type="caution">
    <text evidence="1">The sequence shown here is derived from an EMBL/GenBank/DDBJ whole genome shotgun (WGS) entry which is preliminary data.</text>
</comment>
<sequence>MAANQLEDVVQRWRITEENDFKNEDHDLFLNAGLTCIAQGNSAQLLDFIKQEANQHIVRSMACGLLPALVKEVLRKNHSCAHGEAILDHLILVCNVKELLDILLQQVNDIDPDATADSITILMPLIQTVLLRMESKASGLASALDSLQKQISKLPVPYPHKQEQEDEYGLCRCCNAALTFVQPFVQEVKNQHLNSAATNQDTNLRPTLLKFCMASLREPLLQAQLDREQNTMDKSPLWKFATEIMAILAMIQEPLPKLVFGIAVKSAACHPIESRACMAYLLFVQLIAMEVFPAVFSPVFILQCNMEYINLLLSRKDESWILKGLDLNVKSLERVTDSSLHVELLELKSFHEVPQNLVKIMTDCPIHHLKGKSLVVFQLFIEKLNSEAKHKFFRRIMKTSHHAGVESIIIKNIKNQVELLRKSGNQVGWFEGTRFVSLLRDIIILPQGHETDLLHGMDRIMESLNILRYLLLLERERCTRMWTDLCDIANSYTKLLRVCLKMSKSYYGTELQNLREDKKIRAKEFKEASGNRNVQRMIVNAEMLGSMPRDTQDKVLQCALVTYDLMESLVVRIEEIIKNPE</sequence>
<dbReference type="PANTHER" id="PTHR15430:SF1">
    <property type="entry name" value="GLOMULIN"/>
    <property type="match status" value="1"/>
</dbReference>
<organism evidence="1 2">
    <name type="scientific">Triplophysa rosa</name>
    <name type="common">Cave loach</name>
    <dbReference type="NCBI Taxonomy" id="992332"/>
    <lineage>
        <taxon>Eukaryota</taxon>
        <taxon>Metazoa</taxon>
        <taxon>Chordata</taxon>
        <taxon>Craniata</taxon>
        <taxon>Vertebrata</taxon>
        <taxon>Euteleostomi</taxon>
        <taxon>Actinopterygii</taxon>
        <taxon>Neopterygii</taxon>
        <taxon>Teleostei</taxon>
        <taxon>Ostariophysi</taxon>
        <taxon>Cypriniformes</taxon>
        <taxon>Nemacheilidae</taxon>
        <taxon>Triplophysa</taxon>
    </lineage>
</organism>
<proteinExistence type="predicted"/>
<protein>
    <submittedName>
        <fullName evidence="1">Glomulin</fullName>
    </submittedName>
</protein>